<protein>
    <recommendedName>
        <fullName evidence="1">Fibronectin type-III domain-containing protein</fullName>
    </recommendedName>
</protein>
<keyword evidence="3" id="KW-1185">Reference proteome</keyword>
<reference evidence="2 3" key="1">
    <citation type="submission" date="2015-03" db="EMBL/GenBank/DDBJ databases">
        <title>Draft genome of the nematode, Opisthorchis viverrini.</title>
        <authorList>
            <person name="Mitreva M."/>
        </authorList>
    </citation>
    <scope>NUCLEOTIDE SEQUENCE [LARGE SCALE GENOMIC DNA]</scope>
    <source>
        <strain evidence="2">Khon Kaen</strain>
    </source>
</reference>
<dbReference type="PROSITE" id="PS50853">
    <property type="entry name" value="FN3"/>
    <property type="match status" value="1"/>
</dbReference>
<organism evidence="2 3">
    <name type="scientific">Opisthorchis viverrini</name>
    <name type="common">Southeast Asian liver fluke</name>
    <dbReference type="NCBI Taxonomy" id="6198"/>
    <lineage>
        <taxon>Eukaryota</taxon>
        <taxon>Metazoa</taxon>
        <taxon>Spiralia</taxon>
        <taxon>Lophotrochozoa</taxon>
        <taxon>Platyhelminthes</taxon>
        <taxon>Trematoda</taxon>
        <taxon>Digenea</taxon>
        <taxon>Opisthorchiida</taxon>
        <taxon>Opisthorchiata</taxon>
        <taxon>Opisthorchiidae</taxon>
        <taxon>Opisthorchis</taxon>
    </lineage>
</organism>
<sequence>MDPMSLTYEFQHLTPGTAYKYKIRVVADGIAGDYSEQVIQATHTSAEDVIEGEGNSPLVVISSVDSRTVLVKLDLSTLNSVKGVQAITLLVEPLVELPKKPSQAYKNSAFPNSLNEAWDRKISSGKGPWEVLVWQQRIQSGVNNGQILESHTFTDILFQLG</sequence>
<accession>A0A1S8WZY3</accession>
<feature type="non-terminal residue" evidence="2">
    <location>
        <position position="161"/>
    </location>
</feature>
<evidence type="ECO:0000313" key="2">
    <source>
        <dbReference type="EMBL" id="OON20022.1"/>
    </source>
</evidence>
<dbReference type="EMBL" id="KV892902">
    <property type="protein sequence ID" value="OON20022.1"/>
    <property type="molecule type" value="Genomic_DNA"/>
</dbReference>
<dbReference type="InterPro" id="IPR003961">
    <property type="entry name" value="FN3_dom"/>
</dbReference>
<evidence type="ECO:0000259" key="1">
    <source>
        <dbReference type="PROSITE" id="PS50853"/>
    </source>
</evidence>
<dbReference type="AlphaFoldDB" id="A0A1S8WZY3"/>
<dbReference type="CDD" id="cd00063">
    <property type="entry name" value="FN3"/>
    <property type="match status" value="1"/>
</dbReference>
<gene>
    <name evidence="2" type="ORF">X801_04102</name>
</gene>
<dbReference type="Proteomes" id="UP000243686">
    <property type="component" value="Unassembled WGS sequence"/>
</dbReference>
<feature type="domain" description="Fibronectin type-III" evidence="1">
    <location>
        <begin position="1"/>
        <end position="48"/>
    </location>
</feature>
<evidence type="ECO:0000313" key="3">
    <source>
        <dbReference type="Proteomes" id="UP000243686"/>
    </source>
</evidence>
<proteinExistence type="predicted"/>
<name>A0A1S8WZY3_OPIVI</name>